<name>A0A445HQ90_GLYSO</name>
<proteinExistence type="predicted"/>
<dbReference type="PANTHER" id="PTHR34801">
    <property type="entry name" value="EXPRESSED PROTEIN"/>
    <property type="match status" value="1"/>
</dbReference>
<sequence length="77" mass="9186">MILYTITYNNIQNVNFDYRQISTSRVLYFWFPPGKGSTVKYRSASRLGNFDFDVNRKRIKALRQELEKKGWTSQDTI</sequence>
<gene>
    <name evidence="1" type="ORF">D0Y65_034298</name>
</gene>
<evidence type="ECO:0000313" key="2">
    <source>
        <dbReference type="Proteomes" id="UP000289340"/>
    </source>
</evidence>
<evidence type="ECO:0000313" key="1">
    <source>
        <dbReference type="EMBL" id="RZB75744.1"/>
    </source>
</evidence>
<accession>A0A445HQ90</accession>
<dbReference type="PANTHER" id="PTHR34801:SF2">
    <property type="entry name" value="EXPRESSED PROTEIN"/>
    <property type="match status" value="1"/>
</dbReference>
<dbReference type="EMBL" id="QZWG01000012">
    <property type="protein sequence ID" value="RZB75744.1"/>
    <property type="molecule type" value="Genomic_DNA"/>
</dbReference>
<organism evidence="1 2">
    <name type="scientific">Glycine soja</name>
    <name type="common">Wild soybean</name>
    <dbReference type="NCBI Taxonomy" id="3848"/>
    <lineage>
        <taxon>Eukaryota</taxon>
        <taxon>Viridiplantae</taxon>
        <taxon>Streptophyta</taxon>
        <taxon>Embryophyta</taxon>
        <taxon>Tracheophyta</taxon>
        <taxon>Spermatophyta</taxon>
        <taxon>Magnoliopsida</taxon>
        <taxon>eudicotyledons</taxon>
        <taxon>Gunneridae</taxon>
        <taxon>Pentapetalae</taxon>
        <taxon>rosids</taxon>
        <taxon>fabids</taxon>
        <taxon>Fabales</taxon>
        <taxon>Fabaceae</taxon>
        <taxon>Papilionoideae</taxon>
        <taxon>50 kb inversion clade</taxon>
        <taxon>NPAAA clade</taxon>
        <taxon>indigoferoid/millettioid clade</taxon>
        <taxon>Phaseoleae</taxon>
        <taxon>Glycine</taxon>
        <taxon>Glycine subgen. Soja</taxon>
    </lineage>
</organism>
<reference evidence="1 2" key="1">
    <citation type="submission" date="2018-09" db="EMBL/GenBank/DDBJ databases">
        <title>A high-quality reference genome of wild soybean provides a powerful tool to mine soybean genomes.</title>
        <authorList>
            <person name="Xie M."/>
            <person name="Chung C.Y.L."/>
            <person name="Li M.-W."/>
            <person name="Wong F.-L."/>
            <person name="Chan T.-F."/>
            <person name="Lam H.-M."/>
        </authorList>
    </citation>
    <scope>NUCLEOTIDE SEQUENCE [LARGE SCALE GENOMIC DNA]</scope>
    <source>
        <strain evidence="2">cv. W05</strain>
        <tissue evidence="1">Hypocotyl of etiolated seedlings</tissue>
    </source>
</reference>
<dbReference type="Pfam" id="PF07386">
    <property type="entry name" value="DUF1499"/>
    <property type="match status" value="1"/>
</dbReference>
<comment type="caution">
    <text evidence="1">The sequence shown here is derived from an EMBL/GenBank/DDBJ whole genome shotgun (WGS) entry which is preliminary data.</text>
</comment>
<keyword evidence="2" id="KW-1185">Reference proteome</keyword>
<protein>
    <submittedName>
        <fullName evidence="1">Uncharacterized protein</fullName>
    </submittedName>
</protein>
<dbReference type="Proteomes" id="UP000289340">
    <property type="component" value="Chromosome 12"/>
</dbReference>
<dbReference type="AlphaFoldDB" id="A0A445HQ90"/>
<dbReference type="InterPro" id="IPR010865">
    <property type="entry name" value="DUF1499"/>
</dbReference>